<evidence type="ECO:0000256" key="1">
    <source>
        <dbReference type="SAM" id="SignalP"/>
    </source>
</evidence>
<proteinExistence type="predicted"/>
<organism evidence="2 3">
    <name type="scientific">Miscanthus lutarioriparius</name>
    <dbReference type="NCBI Taxonomy" id="422564"/>
    <lineage>
        <taxon>Eukaryota</taxon>
        <taxon>Viridiplantae</taxon>
        <taxon>Streptophyta</taxon>
        <taxon>Embryophyta</taxon>
        <taxon>Tracheophyta</taxon>
        <taxon>Spermatophyta</taxon>
        <taxon>Magnoliopsida</taxon>
        <taxon>Liliopsida</taxon>
        <taxon>Poales</taxon>
        <taxon>Poaceae</taxon>
        <taxon>PACMAD clade</taxon>
        <taxon>Panicoideae</taxon>
        <taxon>Andropogonodae</taxon>
        <taxon>Andropogoneae</taxon>
        <taxon>Saccharinae</taxon>
        <taxon>Miscanthus</taxon>
    </lineage>
</organism>
<protein>
    <submittedName>
        <fullName evidence="2">Uncharacterized protein</fullName>
    </submittedName>
</protein>
<dbReference type="AlphaFoldDB" id="A0A811PXV3"/>
<dbReference type="OrthoDB" id="10340202at2759"/>
<evidence type="ECO:0000313" key="3">
    <source>
        <dbReference type="Proteomes" id="UP000604825"/>
    </source>
</evidence>
<keyword evidence="3" id="KW-1185">Reference proteome</keyword>
<name>A0A811PXV3_9POAL</name>
<accession>A0A811PXV3</accession>
<comment type="caution">
    <text evidence="2">The sequence shown here is derived from an EMBL/GenBank/DDBJ whole genome shotgun (WGS) entry which is preliminary data.</text>
</comment>
<feature type="chain" id="PRO_5032895809" evidence="1">
    <location>
        <begin position="33"/>
        <end position="78"/>
    </location>
</feature>
<evidence type="ECO:0000313" key="2">
    <source>
        <dbReference type="EMBL" id="CAD6251447.1"/>
    </source>
</evidence>
<dbReference type="Proteomes" id="UP000604825">
    <property type="component" value="Unassembled WGS sequence"/>
</dbReference>
<keyword evidence="1" id="KW-0732">Signal</keyword>
<feature type="signal peptide" evidence="1">
    <location>
        <begin position="1"/>
        <end position="32"/>
    </location>
</feature>
<sequence length="78" mass="8376">MTLRTGAARFITLLCLWLAALMAIGAVTVARADSSCESFTNPYAFNEHAIFPFSFVSDCESPNPPGITPKGTCPPPQR</sequence>
<reference evidence="2" key="1">
    <citation type="submission" date="2020-10" db="EMBL/GenBank/DDBJ databases">
        <authorList>
            <person name="Han B."/>
            <person name="Lu T."/>
            <person name="Zhao Q."/>
            <person name="Huang X."/>
            <person name="Zhao Y."/>
        </authorList>
    </citation>
    <scope>NUCLEOTIDE SEQUENCE</scope>
</reference>
<dbReference type="EMBL" id="CAJGYO010000008">
    <property type="protein sequence ID" value="CAD6251447.1"/>
    <property type="molecule type" value="Genomic_DNA"/>
</dbReference>
<gene>
    <name evidence="2" type="ORF">NCGR_LOCUS35191</name>
</gene>